<evidence type="ECO:0000259" key="1">
    <source>
        <dbReference type="Pfam" id="PF00535"/>
    </source>
</evidence>
<protein>
    <submittedName>
        <fullName evidence="2">Glycosyltransferase</fullName>
    </submittedName>
</protein>
<dbReference type="SUPFAM" id="SSF53448">
    <property type="entry name" value="Nucleotide-diphospho-sugar transferases"/>
    <property type="match status" value="1"/>
</dbReference>
<gene>
    <name evidence="2" type="ORF">F5544_29065</name>
</gene>
<evidence type="ECO:0000313" key="3">
    <source>
        <dbReference type="Proteomes" id="UP000503540"/>
    </source>
</evidence>
<dbReference type="PANTHER" id="PTHR43179:SF7">
    <property type="entry name" value="RHAMNOSYLTRANSFERASE WBBL"/>
    <property type="match status" value="1"/>
</dbReference>
<dbReference type="AlphaFoldDB" id="A0A6G9YKE3"/>
<dbReference type="KEGG" id="nah:F5544_29065"/>
<dbReference type="PANTHER" id="PTHR43179">
    <property type="entry name" value="RHAMNOSYLTRANSFERASE WBBL"/>
    <property type="match status" value="1"/>
</dbReference>
<dbReference type="EMBL" id="CP046172">
    <property type="protein sequence ID" value="QIS13658.1"/>
    <property type="molecule type" value="Genomic_DNA"/>
</dbReference>
<keyword evidence="3" id="KW-1185">Reference proteome</keyword>
<evidence type="ECO:0000313" key="2">
    <source>
        <dbReference type="EMBL" id="QIS13658.1"/>
    </source>
</evidence>
<dbReference type="Pfam" id="PF00535">
    <property type="entry name" value="Glycos_transf_2"/>
    <property type="match status" value="1"/>
</dbReference>
<sequence length="334" mass="38457">MENRPRNPAVEKGSKIVPVPTAMLGVVIVTHNNEHDLKRCLDSLQTIGNASDAYVIVRDCNSTDQTVELAKEHPIVSKVVVGENVGYGSGCNSAVQAIERPIEMVLILNPDTVLDFDVADLLSYVDRYPGFGCASVRQESFDGHLVWSWDEFPSSQLEWRKAKHTKLLQRSTDGYGCDRRVDWTMGAFLLIPYSEYKKVKGFDEQFFMFCEETDLCKRLNTKGAPTYYIDSFRFLHDRSDKGSLWREVLRINSRRMYDKKWLSRSETLACQFAHTYRWLHDAVHPARPRDRYLAFPRLLATWDLIHAVTPPDSVQTNLDSWRSVRPFWSAVNRS</sequence>
<dbReference type="Proteomes" id="UP000503540">
    <property type="component" value="Chromosome"/>
</dbReference>
<dbReference type="InterPro" id="IPR001173">
    <property type="entry name" value="Glyco_trans_2-like"/>
</dbReference>
<feature type="domain" description="Glycosyltransferase 2-like" evidence="1">
    <location>
        <begin position="26"/>
        <end position="158"/>
    </location>
</feature>
<dbReference type="InterPro" id="IPR029044">
    <property type="entry name" value="Nucleotide-diphossugar_trans"/>
</dbReference>
<proteinExistence type="predicted"/>
<name>A0A6G9YKE3_9NOCA</name>
<accession>A0A6G9YKE3</accession>
<reference evidence="2 3" key="1">
    <citation type="journal article" date="2019" name="ACS Chem. Biol.">
        <title>Identification and Mobilization of a Cryptic Antibiotic Biosynthesis Gene Locus from a Human-Pathogenic Nocardia Isolate.</title>
        <authorList>
            <person name="Herisse M."/>
            <person name="Ishida K."/>
            <person name="Porter J.L."/>
            <person name="Howden B."/>
            <person name="Hertweck C."/>
            <person name="Stinear T.P."/>
            <person name="Pidot S.J."/>
        </authorList>
    </citation>
    <scope>NUCLEOTIDE SEQUENCE [LARGE SCALE GENOMIC DNA]</scope>
    <source>
        <strain evidence="2 3">AUSMDU00012717</strain>
    </source>
</reference>
<keyword evidence="2" id="KW-0808">Transferase</keyword>
<dbReference type="Gene3D" id="3.90.550.10">
    <property type="entry name" value="Spore Coat Polysaccharide Biosynthesis Protein SpsA, Chain A"/>
    <property type="match status" value="1"/>
</dbReference>
<dbReference type="GO" id="GO:0016740">
    <property type="term" value="F:transferase activity"/>
    <property type="evidence" value="ECO:0007669"/>
    <property type="project" value="UniProtKB-KW"/>
</dbReference>
<organism evidence="2 3">
    <name type="scientific">Nocardia arthritidis</name>
    <dbReference type="NCBI Taxonomy" id="228602"/>
    <lineage>
        <taxon>Bacteria</taxon>
        <taxon>Bacillati</taxon>
        <taxon>Actinomycetota</taxon>
        <taxon>Actinomycetes</taxon>
        <taxon>Mycobacteriales</taxon>
        <taxon>Nocardiaceae</taxon>
        <taxon>Nocardia</taxon>
    </lineage>
</organism>